<feature type="transmembrane region" description="Helical" evidence="1">
    <location>
        <begin position="212"/>
        <end position="238"/>
    </location>
</feature>
<feature type="transmembrane region" description="Helical" evidence="1">
    <location>
        <begin position="131"/>
        <end position="150"/>
    </location>
</feature>
<keyword evidence="3" id="KW-1185">Reference proteome</keyword>
<evidence type="ECO:0000256" key="1">
    <source>
        <dbReference type="SAM" id="Phobius"/>
    </source>
</evidence>
<evidence type="ECO:0000313" key="3">
    <source>
        <dbReference type="Proteomes" id="UP000027222"/>
    </source>
</evidence>
<evidence type="ECO:0000313" key="2">
    <source>
        <dbReference type="EMBL" id="KDR81106.1"/>
    </source>
</evidence>
<feature type="transmembrane region" description="Helical" evidence="1">
    <location>
        <begin position="106"/>
        <end position="124"/>
    </location>
</feature>
<feature type="transmembrane region" description="Helical" evidence="1">
    <location>
        <begin position="170"/>
        <end position="191"/>
    </location>
</feature>
<name>A0A067TD78_GALM3</name>
<accession>A0A067TD78</accession>
<sequence length="315" mass="34141">MPLKDFSPDEAVLLSALGVSVLYGIDVVVFSCCVYVLLKRGSKGGANSWMLLALAIAQFIVSSLHIGDVWHQTIVGFLFTTDTPHGASAYFITDPNNAGNTMQKCLLVICSFLADAVLIWRVYIVWGRRPWICIPPIFTTLVYLSVYFTGIGKLNPSASGTNPLAGVVPWLTAGLSLSVATNIILTGLIAGRIWWTYRNNIGSDYASGSSNYMLVIWTMLDSGAVYTMTEIVTIAFLGPLIGGFLSNLFIQVAGIVPTLIIVRVSLRQQVANSHEVSLPISYRQRGRNISNGVSSATEVESYAVDVFASRSTKNN</sequence>
<keyword evidence="1" id="KW-0472">Membrane</keyword>
<feature type="transmembrane region" description="Helical" evidence="1">
    <location>
        <begin position="244"/>
        <end position="266"/>
    </location>
</feature>
<dbReference type="AlphaFoldDB" id="A0A067TD78"/>
<proteinExistence type="predicted"/>
<dbReference type="Proteomes" id="UP000027222">
    <property type="component" value="Unassembled WGS sequence"/>
</dbReference>
<protein>
    <submittedName>
        <fullName evidence="2">Uncharacterized protein</fullName>
    </submittedName>
</protein>
<reference evidence="3" key="1">
    <citation type="journal article" date="2014" name="Proc. Natl. Acad. Sci. U.S.A.">
        <title>Extensive sampling of basidiomycete genomes demonstrates inadequacy of the white-rot/brown-rot paradigm for wood decay fungi.</title>
        <authorList>
            <person name="Riley R."/>
            <person name="Salamov A.A."/>
            <person name="Brown D.W."/>
            <person name="Nagy L.G."/>
            <person name="Floudas D."/>
            <person name="Held B.W."/>
            <person name="Levasseur A."/>
            <person name="Lombard V."/>
            <person name="Morin E."/>
            <person name="Otillar R."/>
            <person name="Lindquist E.A."/>
            <person name="Sun H."/>
            <person name="LaButti K.M."/>
            <person name="Schmutz J."/>
            <person name="Jabbour D."/>
            <person name="Luo H."/>
            <person name="Baker S.E."/>
            <person name="Pisabarro A.G."/>
            <person name="Walton J.D."/>
            <person name="Blanchette R.A."/>
            <person name="Henrissat B."/>
            <person name="Martin F."/>
            <person name="Cullen D."/>
            <person name="Hibbett D.S."/>
            <person name="Grigoriev I.V."/>
        </authorList>
    </citation>
    <scope>NUCLEOTIDE SEQUENCE [LARGE SCALE GENOMIC DNA]</scope>
    <source>
        <strain evidence="3">CBS 339.88</strain>
    </source>
</reference>
<organism evidence="2 3">
    <name type="scientific">Galerina marginata (strain CBS 339.88)</name>
    <dbReference type="NCBI Taxonomy" id="685588"/>
    <lineage>
        <taxon>Eukaryota</taxon>
        <taxon>Fungi</taxon>
        <taxon>Dikarya</taxon>
        <taxon>Basidiomycota</taxon>
        <taxon>Agaricomycotina</taxon>
        <taxon>Agaricomycetes</taxon>
        <taxon>Agaricomycetidae</taxon>
        <taxon>Agaricales</taxon>
        <taxon>Agaricineae</taxon>
        <taxon>Strophariaceae</taxon>
        <taxon>Galerina</taxon>
    </lineage>
</organism>
<dbReference type="EMBL" id="KL142371">
    <property type="protein sequence ID" value="KDR81106.1"/>
    <property type="molecule type" value="Genomic_DNA"/>
</dbReference>
<gene>
    <name evidence="2" type="ORF">GALMADRAFT_136159</name>
</gene>
<keyword evidence="1" id="KW-0812">Transmembrane</keyword>
<feature type="transmembrane region" description="Helical" evidence="1">
    <location>
        <begin position="12"/>
        <end position="37"/>
    </location>
</feature>
<keyword evidence="1" id="KW-1133">Transmembrane helix</keyword>
<feature type="transmembrane region" description="Helical" evidence="1">
    <location>
        <begin position="49"/>
        <end position="67"/>
    </location>
</feature>
<dbReference type="OrthoDB" id="3186354at2759"/>
<dbReference type="HOGENOM" id="CLU_044614_3_1_1"/>